<dbReference type="EMBL" id="UZAG01016457">
    <property type="protein sequence ID" value="VDO28524.1"/>
    <property type="molecule type" value="Genomic_DNA"/>
</dbReference>
<organism evidence="4">
    <name type="scientific">Brugia timori</name>
    <dbReference type="NCBI Taxonomy" id="42155"/>
    <lineage>
        <taxon>Eukaryota</taxon>
        <taxon>Metazoa</taxon>
        <taxon>Ecdysozoa</taxon>
        <taxon>Nematoda</taxon>
        <taxon>Chromadorea</taxon>
        <taxon>Rhabditida</taxon>
        <taxon>Spirurina</taxon>
        <taxon>Spiruromorpha</taxon>
        <taxon>Filarioidea</taxon>
        <taxon>Onchocercidae</taxon>
        <taxon>Brugia</taxon>
    </lineage>
</organism>
<proteinExistence type="predicted"/>
<evidence type="ECO:0000313" key="2">
    <source>
        <dbReference type="EMBL" id="VDO28524.1"/>
    </source>
</evidence>
<reference evidence="2 3" key="2">
    <citation type="submission" date="2018-11" db="EMBL/GenBank/DDBJ databases">
        <authorList>
            <consortium name="Pathogen Informatics"/>
        </authorList>
    </citation>
    <scope>NUCLEOTIDE SEQUENCE [LARGE SCALE GENOMIC DNA]</scope>
</reference>
<gene>
    <name evidence="2" type="ORF">BTMF_LOCUS8526</name>
</gene>
<keyword evidence="1" id="KW-0812">Transmembrane</keyword>
<accession>A0A0R3QRY9</accession>
<keyword evidence="3" id="KW-1185">Reference proteome</keyword>
<dbReference type="WBParaSite" id="BTMF_0001049101-mRNA-1">
    <property type="protein sequence ID" value="BTMF_0001049101-mRNA-1"/>
    <property type="gene ID" value="BTMF_0001049101"/>
</dbReference>
<dbReference type="AlphaFoldDB" id="A0A0R3QRY9"/>
<evidence type="ECO:0000313" key="4">
    <source>
        <dbReference type="WBParaSite" id="BTMF_0001049101-mRNA-1"/>
    </source>
</evidence>
<evidence type="ECO:0000256" key="1">
    <source>
        <dbReference type="SAM" id="Phobius"/>
    </source>
</evidence>
<keyword evidence="1" id="KW-0472">Membrane</keyword>
<protein>
    <submittedName>
        <fullName evidence="4">Transmembrane protein</fullName>
    </submittedName>
</protein>
<reference evidence="4" key="1">
    <citation type="submission" date="2017-02" db="UniProtKB">
        <authorList>
            <consortium name="WormBaseParasite"/>
        </authorList>
    </citation>
    <scope>IDENTIFICATION</scope>
</reference>
<keyword evidence="1" id="KW-1133">Transmembrane helix</keyword>
<evidence type="ECO:0000313" key="3">
    <source>
        <dbReference type="Proteomes" id="UP000280834"/>
    </source>
</evidence>
<sequence length="111" mass="12721">MSYRKGNCITIVRLNNHLTGMGKEKITTVRKAIAYLIIPPSFLCGFFSTNFLRAPLLSFQAKCLSLPDNLEDGYNSCHTSHIAIISFLRHVNLMFMRTAMLRHLFRNQLCL</sequence>
<name>A0A0R3QRY9_9BILA</name>
<dbReference type="Proteomes" id="UP000280834">
    <property type="component" value="Unassembled WGS sequence"/>
</dbReference>
<feature type="transmembrane region" description="Helical" evidence="1">
    <location>
        <begin position="32"/>
        <end position="52"/>
    </location>
</feature>